<dbReference type="OrthoDB" id="1461976at2759"/>
<dbReference type="AlphaFoldDB" id="A0A9P5PA85"/>
<sequence length="412" mass="47402">MFEDSPEFKFRKANDFSPTKVTLAEIHAAVPKHLFRKNSLKAFLHISRDVICALALYQLALQIEPFSAAFVNHYETTQSVGTIIKWAGWAGYWVCQSIVLAGWWCMAHEAGHGNVSEYKWVNHVVGFLLHTFVLSPYFAWRASHHSHHKAAASIERDENYVPKTRSDFKLPPESVAIPTDYHEIFEETPIYTVVRMLVMQLLGWQIYLFTDISGSPRHPNGTNHFNPSSSLFKPHERRGIVVSNIGLISMSCLLFIWAQNIGVSAFFKLYLVPYILVNHWVVMLTFLHHSDPTVPMYRNRQWSFLRGALSTVDRPLLGWAGRVFLHNASHDHIAHHLFSNIPWYNQPYVTQILKELLGNDYNHDTTNTFYALYRSFTRCCFVEDQGEIVFYKDKNGKAARVLAPNALDYPTS</sequence>
<keyword evidence="1" id="KW-1133">Transmembrane helix</keyword>
<evidence type="ECO:0000313" key="3">
    <source>
        <dbReference type="EMBL" id="KAF9061799.1"/>
    </source>
</evidence>
<evidence type="ECO:0000313" key="4">
    <source>
        <dbReference type="Proteomes" id="UP000772434"/>
    </source>
</evidence>
<reference evidence="3" key="1">
    <citation type="submission" date="2020-11" db="EMBL/GenBank/DDBJ databases">
        <authorList>
            <consortium name="DOE Joint Genome Institute"/>
            <person name="Ahrendt S."/>
            <person name="Riley R."/>
            <person name="Andreopoulos W."/>
            <person name="Labutti K."/>
            <person name="Pangilinan J."/>
            <person name="Ruiz-Duenas F.J."/>
            <person name="Barrasa J.M."/>
            <person name="Sanchez-Garcia M."/>
            <person name="Camarero S."/>
            <person name="Miyauchi S."/>
            <person name="Serrano A."/>
            <person name="Linde D."/>
            <person name="Babiker R."/>
            <person name="Drula E."/>
            <person name="Ayuso-Fernandez I."/>
            <person name="Pacheco R."/>
            <person name="Padilla G."/>
            <person name="Ferreira P."/>
            <person name="Barriuso J."/>
            <person name="Kellner H."/>
            <person name="Castanera R."/>
            <person name="Alfaro M."/>
            <person name="Ramirez L."/>
            <person name="Pisabarro A.G."/>
            <person name="Kuo A."/>
            <person name="Tritt A."/>
            <person name="Lipzen A."/>
            <person name="He G."/>
            <person name="Yan M."/>
            <person name="Ng V."/>
            <person name="Cullen D."/>
            <person name="Martin F."/>
            <person name="Rosso M.-N."/>
            <person name="Henrissat B."/>
            <person name="Hibbett D."/>
            <person name="Martinez A.T."/>
            <person name="Grigoriev I.V."/>
        </authorList>
    </citation>
    <scope>NUCLEOTIDE SEQUENCE</scope>
    <source>
        <strain evidence="3">AH 40177</strain>
    </source>
</reference>
<dbReference type="InterPro" id="IPR005804">
    <property type="entry name" value="FA_desaturase_dom"/>
</dbReference>
<dbReference type="GO" id="GO:0006629">
    <property type="term" value="P:lipid metabolic process"/>
    <property type="evidence" value="ECO:0007669"/>
    <property type="project" value="InterPro"/>
</dbReference>
<evidence type="ECO:0000259" key="2">
    <source>
        <dbReference type="Pfam" id="PF00487"/>
    </source>
</evidence>
<accession>A0A9P5PA85</accession>
<protein>
    <submittedName>
        <fullName evidence="3">Delta-12 fatty acid desaturase</fullName>
    </submittedName>
</protein>
<keyword evidence="4" id="KW-1185">Reference proteome</keyword>
<dbReference type="GO" id="GO:0016491">
    <property type="term" value="F:oxidoreductase activity"/>
    <property type="evidence" value="ECO:0007669"/>
    <property type="project" value="InterPro"/>
</dbReference>
<keyword evidence="1" id="KW-0812">Transmembrane</keyword>
<dbReference type="Pfam" id="PF00487">
    <property type="entry name" value="FA_desaturase"/>
    <property type="match status" value="1"/>
</dbReference>
<name>A0A9P5PA85_9AGAR</name>
<dbReference type="InterPro" id="IPR012171">
    <property type="entry name" value="Fatty_acid_desaturase"/>
</dbReference>
<dbReference type="PANTHER" id="PTHR32100">
    <property type="entry name" value="OMEGA-6 FATTY ACID DESATURASE, CHLOROPLASTIC"/>
    <property type="match status" value="1"/>
</dbReference>
<dbReference type="Proteomes" id="UP000772434">
    <property type="component" value="Unassembled WGS sequence"/>
</dbReference>
<gene>
    <name evidence="3" type="ORF">BDP27DRAFT_1300809</name>
</gene>
<feature type="domain" description="Fatty acid desaturase" evidence="2">
    <location>
        <begin position="88"/>
        <end position="360"/>
    </location>
</feature>
<feature type="transmembrane region" description="Helical" evidence="1">
    <location>
        <begin position="239"/>
        <end position="258"/>
    </location>
</feature>
<evidence type="ECO:0000256" key="1">
    <source>
        <dbReference type="SAM" id="Phobius"/>
    </source>
</evidence>
<proteinExistence type="predicted"/>
<comment type="caution">
    <text evidence="3">The sequence shown here is derived from an EMBL/GenBank/DDBJ whole genome shotgun (WGS) entry which is preliminary data.</text>
</comment>
<feature type="transmembrane region" description="Helical" evidence="1">
    <location>
        <begin position="270"/>
        <end position="288"/>
    </location>
</feature>
<keyword evidence="1" id="KW-0472">Membrane</keyword>
<organism evidence="3 4">
    <name type="scientific">Rhodocollybia butyracea</name>
    <dbReference type="NCBI Taxonomy" id="206335"/>
    <lineage>
        <taxon>Eukaryota</taxon>
        <taxon>Fungi</taxon>
        <taxon>Dikarya</taxon>
        <taxon>Basidiomycota</taxon>
        <taxon>Agaricomycotina</taxon>
        <taxon>Agaricomycetes</taxon>
        <taxon>Agaricomycetidae</taxon>
        <taxon>Agaricales</taxon>
        <taxon>Marasmiineae</taxon>
        <taxon>Omphalotaceae</taxon>
        <taxon>Rhodocollybia</taxon>
    </lineage>
</organism>
<dbReference type="EMBL" id="JADNRY010000190">
    <property type="protein sequence ID" value="KAF9061799.1"/>
    <property type="molecule type" value="Genomic_DNA"/>
</dbReference>